<dbReference type="FunFam" id="2.40.70.10:FF:000021">
    <property type="entry name" value="Aspartyl protease AED1"/>
    <property type="match status" value="1"/>
</dbReference>
<dbReference type="PANTHER" id="PTHR13683">
    <property type="entry name" value="ASPARTYL PROTEASES"/>
    <property type="match status" value="1"/>
</dbReference>
<keyword evidence="3" id="KW-0732">Signal</keyword>
<reference evidence="6" key="1">
    <citation type="submission" date="2025-08" db="UniProtKB">
        <authorList>
            <consortium name="RefSeq"/>
        </authorList>
    </citation>
    <scope>IDENTIFICATION</scope>
</reference>
<keyword evidence="6" id="KW-0645">Protease</keyword>
<keyword evidence="5" id="KW-1185">Reference proteome</keyword>
<organism evidence="5 6">
    <name type="scientific">Dioscorea cayennensis subsp. rotundata</name>
    <name type="common">White Guinea yam</name>
    <name type="synonym">Dioscorea rotundata</name>
    <dbReference type="NCBI Taxonomy" id="55577"/>
    <lineage>
        <taxon>Eukaryota</taxon>
        <taxon>Viridiplantae</taxon>
        <taxon>Streptophyta</taxon>
        <taxon>Embryophyta</taxon>
        <taxon>Tracheophyta</taxon>
        <taxon>Spermatophyta</taxon>
        <taxon>Magnoliopsida</taxon>
        <taxon>Liliopsida</taxon>
        <taxon>Dioscoreales</taxon>
        <taxon>Dioscoreaceae</taxon>
        <taxon>Dioscorea</taxon>
    </lineage>
</organism>
<dbReference type="InterPro" id="IPR033873">
    <property type="entry name" value="CND41-like"/>
</dbReference>
<feature type="active site" evidence="2">
    <location>
        <position position="347"/>
    </location>
</feature>
<dbReference type="InterPro" id="IPR021109">
    <property type="entry name" value="Peptidase_aspartic_dom_sf"/>
</dbReference>
<dbReference type="CDD" id="cd05472">
    <property type="entry name" value="cnd41_like"/>
    <property type="match status" value="1"/>
</dbReference>
<dbReference type="Gene3D" id="2.40.70.10">
    <property type="entry name" value="Acid Proteases"/>
    <property type="match status" value="2"/>
</dbReference>
<dbReference type="GO" id="GO:0004190">
    <property type="term" value="F:aspartic-type endopeptidase activity"/>
    <property type="evidence" value="ECO:0007669"/>
    <property type="project" value="InterPro"/>
</dbReference>
<dbReference type="InterPro" id="IPR001461">
    <property type="entry name" value="Aspartic_peptidase_A1"/>
</dbReference>
<dbReference type="GO" id="GO:0006508">
    <property type="term" value="P:proteolysis"/>
    <property type="evidence" value="ECO:0007669"/>
    <property type="project" value="UniProtKB-KW"/>
</dbReference>
<dbReference type="InterPro" id="IPR032861">
    <property type="entry name" value="TAXi_N"/>
</dbReference>
<feature type="chain" id="PRO_5044216133" evidence="3">
    <location>
        <begin position="21"/>
        <end position="473"/>
    </location>
</feature>
<dbReference type="SUPFAM" id="SSF50630">
    <property type="entry name" value="Acid proteases"/>
    <property type="match status" value="1"/>
</dbReference>
<dbReference type="Proteomes" id="UP001515500">
    <property type="component" value="Chromosome 8"/>
</dbReference>
<dbReference type="InterPro" id="IPR033121">
    <property type="entry name" value="PEPTIDASE_A1"/>
</dbReference>
<feature type="domain" description="Peptidase A1" evidence="4">
    <location>
        <begin position="126"/>
        <end position="466"/>
    </location>
</feature>
<evidence type="ECO:0000259" key="4">
    <source>
        <dbReference type="PROSITE" id="PS51767"/>
    </source>
</evidence>
<dbReference type="InterPro" id="IPR001969">
    <property type="entry name" value="Aspartic_peptidase_AS"/>
</dbReference>
<dbReference type="Pfam" id="PF14543">
    <property type="entry name" value="TAXi_N"/>
    <property type="match status" value="1"/>
</dbReference>
<protein>
    <submittedName>
        <fullName evidence="6">Aspartyl protease family protein At5g10770</fullName>
    </submittedName>
</protein>
<evidence type="ECO:0000256" key="2">
    <source>
        <dbReference type="PIRSR" id="PIRSR601461-1"/>
    </source>
</evidence>
<dbReference type="FunFam" id="2.40.70.10:FF:000049">
    <property type="entry name" value="Aspartyl protease AED1"/>
    <property type="match status" value="1"/>
</dbReference>
<proteinExistence type="inferred from homology"/>
<dbReference type="PROSITE" id="PS51767">
    <property type="entry name" value="PEPTIDASE_A1"/>
    <property type="match status" value="1"/>
</dbReference>
<dbReference type="InterPro" id="IPR032799">
    <property type="entry name" value="TAXi_C"/>
</dbReference>
<feature type="active site" evidence="2">
    <location>
        <position position="142"/>
    </location>
</feature>
<comment type="similarity">
    <text evidence="1">Belongs to the peptidase A1 family.</text>
</comment>
<dbReference type="PANTHER" id="PTHR13683:SF827">
    <property type="entry name" value="PEPTIDASE A1 DOMAIN-CONTAINING PROTEIN"/>
    <property type="match status" value="1"/>
</dbReference>
<dbReference type="Pfam" id="PF14541">
    <property type="entry name" value="TAXi_C"/>
    <property type="match status" value="1"/>
</dbReference>
<evidence type="ECO:0000256" key="3">
    <source>
        <dbReference type="SAM" id="SignalP"/>
    </source>
</evidence>
<evidence type="ECO:0000313" key="6">
    <source>
        <dbReference type="RefSeq" id="XP_039130257.1"/>
    </source>
</evidence>
<keyword evidence="6" id="KW-0378">Hydrolase</keyword>
<name>A0AB40BU93_DIOCR</name>
<feature type="signal peptide" evidence="3">
    <location>
        <begin position="1"/>
        <end position="20"/>
    </location>
</feature>
<gene>
    <name evidence="6" type="primary">LOC120266685</name>
</gene>
<sequence length="473" mass="51310">MLPLMLIFILLHLLLSPAIAIHDDVPMSKETKLLFLNKLQWNLNHASFPHPPQRSRTVEGTTVLEMKQTKPREADDVLKFLVSDDARVSSLQFRIRNGSNESAQEGSSMEVQIPLSSGVTLQTLNYVVAIELGGRKMTVIVDTGSDLTWVQCKPCTSCYNQQDPVFDPSASSSYRNIPCNSPTCDSLSLATGNSGVCGTDEQSCSYSLSYGDGSYSHGVLSSESINLGGTLVKNFIFGCGESNQGLFGGTSGLMGLGRTQLSLVSQTAFQFGGVFSYCLPASEFDSSGSLVLGSNSSVYRNSTPIVYTRLISDPLQGPFYYLNLTSISVGGMTLQASGFSNGRILIDSGTVITRLVPSIYRALRDEFVKQFSGFSPAPAFSILDTCFNLTGYTEVSVPTLRLQFEGEVELDVDATGVLYFVQKDASQVCLALASLLYEDETTIFGNYQQKNLRIVYDTAGNRLGFAEEACGYN</sequence>
<evidence type="ECO:0000256" key="1">
    <source>
        <dbReference type="ARBA" id="ARBA00007447"/>
    </source>
</evidence>
<dbReference type="GeneID" id="120266685"/>
<evidence type="ECO:0000313" key="5">
    <source>
        <dbReference type="Proteomes" id="UP001515500"/>
    </source>
</evidence>
<dbReference type="AlphaFoldDB" id="A0AB40BU93"/>
<dbReference type="PROSITE" id="PS00141">
    <property type="entry name" value="ASP_PROTEASE"/>
    <property type="match status" value="1"/>
</dbReference>
<dbReference type="RefSeq" id="XP_039130257.1">
    <property type="nucleotide sequence ID" value="XM_039274323.1"/>
</dbReference>
<accession>A0AB40BU93</accession>